<dbReference type="EC" id="3.4.17.19" evidence="1"/>
<name>A0ABX3IGP0_9BACT</name>
<gene>
    <name evidence="2" type="ORF">XJ44_06065</name>
</gene>
<keyword evidence="1" id="KW-0482">Metalloprotease</keyword>
<dbReference type="PANTHER" id="PTHR34217">
    <property type="entry name" value="METAL-DEPENDENT CARBOXYPEPTIDASE"/>
    <property type="match status" value="1"/>
</dbReference>
<dbReference type="CDD" id="cd06460">
    <property type="entry name" value="M32_Taq"/>
    <property type="match status" value="1"/>
</dbReference>
<dbReference type="PIRSF" id="PIRSF006615">
    <property type="entry name" value="Zn_crbxpep_Taq"/>
    <property type="match status" value="1"/>
</dbReference>
<keyword evidence="1" id="KW-0479">Metal-binding</keyword>
<dbReference type="Proteomes" id="UP000242616">
    <property type="component" value="Unassembled WGS sequence"/>
</dbReference>
<keyword evidence="3" id="KW-1185">Reference proteome</keyword>
<evidence type="ECO:0000313" key="3">
    <source>
        <dbReference type="Proteomes" id="UP000242616"/>
    </source>
</evidence>
<comment type="similarity">
    <text evidence="1">Belongs to the peptidase M32 family.</text>
</comment>
<dbReference type="EMBL" id="LBFC01000020">
    <property type="protein sequence ID" value="ONN27000.1"/>
    <property type="molecule type" value="Genomic_DNA"/>
</dbReference>
<keyword evidence="1" id="KW-0121">Carboxypeptidase</keyword>
<dbReference type="InterPro" id="IPR001333">
    <property type="entry name" value="Peptidase_M32_Taq"/>
</dbReference>
<dbReference type="SUPFAM" id="SSF55486">
    <property type="entry name" value="Metalloproteases ('zincins'), catalytic domain"/>
    <property type="match status" value="1"/>
</dbReference>
<accession>A0ABX3IGP0</accession>
<organism evidence="2 3">
    <name type="scientific">Thermosipho affectus</name>
    <dbReference type="NCBI Taxonomy" id="660294"/>
    <lineage>
        <taxon>Bacteria</taxon>
        <taxon>Thermotogati</taxon>
        <taxon>Thermotogota</taxon>
        <taxon>Thermotogae</taxon>
        <taxon>Thermotogales</taxon>
        <taxon>Fervidobacteriaceae</taxon>
        <taxon>Thermosipho</taxon>
    </lineage>
</organism>
<dbReference type="PROSITE" id="PS52034">
    <property type="entry name" value="PEPTIDASE_M32"/>
    <property type="match status" value="1"/>
</dbReference>
<dbReference type="Pfam" id="PF02074">
    <property type="entry name" value="Peptidase_M32"/>
    <property type="match status" value="1"/>
</dbReference>
<comment type="catalytic activity">
    <reaction evidence="1">
        <text>Release of a C-terminal amino acid with broad specificity, except for -Pro.</text>
        <dbReference type="EC" id="3.4.17.19"/>
    </reaction>
</comment>
<comment type="caution">
    <text evidence="2">The sequence shown here is derived from an EMBL/GenBank/DDBJ whole genome shotgun (WGS) entry which is preliminary data.</text>
</comment>
<protein>
    <recommendedName>
        <fullName evidence="1">Metal-dependent carboxypeptidase</fullName>
        <ecNumber evidence="1">3.4.17.19</ecNumber>
    </recommendedName>
</protein>
<comment type="function">
    <text evidence="1">Broad specificity carboxypetidase that releases amino acids sequentially from the C-terminus, including neutral, aromatic, polar and basic residues.</text>
</comment>
<dbReference type="RefSeq" id="WP_077198425.1">
    <property type="nucleotide sequence ID" value="NZ_LBFC01000020.1"/>
</dbReference>
<evidence type="ECO:0000256" key="1">
    <source>
        <dbReference type="PIRNR" id="PIRNR006615"/>
    </source>
</evidence>
<dbReference type="PANTHER" id="PTHR34217:SF1">
    <property type="entry name" value="CARBOXYPEPTIDASE 1"/>
    <property type="match status" value="1"/>
</dbReference>
<proteinExistence type="inferred from homology"/>
<evidence type="ECO:0000313" key="2">
    <source>
        <dbReference type="EMBL" id="ONN27000.1"/>
    </source>
</evidence>
<reference evidence="2 3" key="1">
    <citation type="submission" date="2015-06" db="EMBL/GenBank/DDBJ databases">
        <title>Genome sequencing of Thermotogales isolates from hydrothermal vents.</title>
        <authorList>
            <person name="Haverkamp T.H."/>
            <person name="Kublanov I.V."/>
            <person name="Nesbo C.L."/>
        </authorList>
    </citation>
    <scope>NUCLEOTIDE SEQUENCE [LARGE SCALE GENOMIC DNA]</scope>
    <source>
        <strain evidence="3">ik275mar</strain>
    </source>
</reference>
<dbReference type="Gene3D" id="1.10.1370.30">
    <property type="match status" value="1"/>
</dbReference>
<sequence>MEKLKKHLKRLSKFENALSLLHWDMETYMPEKAAEKRAEIIGEISTYVFKEFISEKTKELLESATPEDDEDKAILKLVKKEFEKHEKIPPELFKELQFETALSQQAWQKAKEKDNFEIFKPHLKKVVDLEKKVIECIGYESNKYDVLLDDYEPGLKTDQLKSIIVELRKFLVEFINELDSGNKPNTEILKGKYSIEKQKEFSMELLKILNYDLGAGRLDISAHPFTISISHNDIRITTRFDKYDIKNSIFSTIHECGHALYEQGIPEEFRGLPIGDGASMGIHESQSRFWENIVGRSLEFWKFIYPKFTKYFPNFKNVKVEEFWRAINTVERSLIRTEADEVTYNLHIMLRFELEEALINDRITVDELPKLWNKKMKEYLGIVPKNDAFGVLQDVHWAHGSFGYFPSYMLGNLYAAQIYYTMKKDIPNFGEKVEKGQFIEILSWLRKKVHSKGKTLMPIELIKEISNEELNPKYFIEYVKEKFTKVYKK</sequence>
<dbReference type="PRINTS" id="PR00998">
    <property type="entry name" value="CRBOXYPTASET"/>
</dbReference>
<keyword evidence="1" id="KW-0378">Hydrolase</keyword>
<keyword evidence="1" id="KW-0645">Protease</keyword>